<dbReference type="PANTHER" id="PTHR13774:SF17">
    <property type="entry name" value="PHENAZINE BIOSYNTHESIS-LIKE DOMAIN-CONTAINING PROTEIN"/>
    <property type="match status" value="1"/>
</dbReference>
<dbReference type="Gene3D" id="3.10.310.10">
    <property type="entry name" value="Diaminopimelate Epimerase, Chain A, domain 1"/>
    <property type="match status" value="1"/>
</dbReference>
<protein>
    <submittedName>
        <fullName evidence="3">Uncharacterized protein</fullName>
    </submittedName>
</protein>
<dbReference type="Gramene" id="ERM98819">
    <property type="protein sequence ID" value="ERM98819"/>
    <property type="gene ID" value="AMTR_s00093p00112260"/>
</dbReference>
<evidence type="ECO:0000256" key="2">
    <source>
        <dbReference type="ARBA" id="ARBA00023235"/>
    </source>
</evidence>
<name>W1NVW7_AMBTC</name>
<evidence type="ECO:0000256" key="1">
    <source>
        <dbReference type="ARBA" id="ARBA00008270"/>
    </source>
</evidence>
<accession>W1NVW7</accession>
<keyword evidence="4" id="KW-1185">Reference proteome</keyword>
<reference evidence="4" key="1">
    <citation type="journal article" date="2013" name="Science">
        <title>The Amborella genome and the evolution of flowering plants.</title>
        <authorList>
            <consortium name="Amborella Genome Project"/>
        </authorList>
    </citation>
    <scope>NUCLEOTIDE SEQUENCE [LARGE SCALE GENOMIC DNA]</scope>
</reference>
<proteinExistence type="inferred from homology"/>
<dbReference type="EMBL" id="KI395256">
    <property type="protein sequence ID" value="ERM98819.1"/>
    <property type="molecule type" value="Genomic_DNA"/>
</dbReference>
<dbReference type="InterPro" id="IPR003719">
    <property type="entry name" value="Phenazine_PhzF-like"/>
</dbReference>
<evidence type="ECO:0000313" key="4">
    <source>
        <dbReference type="Proteomes" id="UP000017836"/>
    </source>
</evidence>
<dbReference type="SUPFAM" id="SSF54506">
    <property type="entry name" value="Diaminopimelate epimerase-like"/>
    <property type="match status" value="1"/>
</dbReference>
<sequence>MSDKWMQLVAREFNLSETAFLMKIPDVPANNEFSLRWVNPKVEVNCNPAQLYIEDTENE</sequence>
<dbReference type="GO" id="GO:0016853">
    <property type="term" value="F:isomerase activity"/>
    <property type="evidence" value="ECO:0007669"/>
    <property type="project" value="UniProtKB-KW"/>
</dbReference>
<evidence type="ECO:0000313" key="3">
    <source>
        <dbReference type="EMBL" id="ERM98819.1"/>
    </source>
</evidence>
<dbReference type="Pfam" id="PF02567">
    <property type="entry name" value="PhzC-PhzF"/>
    <property type="match status" value="1"/>
</dbReference>
<gene>
    <name evidence="3" type="ORF">AMTR_s00093p00112260</name>
</gene>
<keyword evidence="2" id="KW-0413">Isomerase</keyword>
<dbReference type="HOGENOM" id="CLU_2963924_0_0_1"/>
<organism evidence="3 4">
    <name type="scientific">Amborella trichopoda</name>
    <dbReference type="NCBI Taxonomy" id="13333"/>
    <lineage>
        <taxon>Eukaryota</taxon>
        <taxon>Viridiplantae</taxon>
        <taxon>Streptophyta</taxon>
        <taxon>Embryophyta</taxon>
        <taxon>Tracheophyta</taxon>
        <taxon>Spermatophyta</taxon>
        <taxon>Magnoliopsida</taxon>
        <taxon>Amborellales</taxon>
        <taxon>Amborellaceae</taxon>
        <taxon>Amborella</taxon>
    </lineage>
</organism>
<dbReference type="AlphaFoldDB" id="W1NVW7"/>
<dbReference type="Proteomes" id="UP000017836">
    <property type="component" value="Unassembled WGS sequence"/>
</dbReference>
<dbReference type="PANTHER" id="PTHR13774">
    <property type="entry name" value="PHENAZINE BIOSYNTHESIS PROTEIN"/>
    <property type="match status" value="1"/>
</dbReference>
<comment type="similarity">
    <text evidence="1">Belongs to the PhzF family.</text>
</comment>